<evidence type="ECO:0000259" key="1">
    <source>
        <dbReference type="Pfam" id="PF01609"/>
    </source>
</evidence>
<dbReference type="SUPFAM" id="SSF53098">
    <property type="entry name" value="Ribonuclease H-like"/>
    <property type="match status" value="1"/>
</dbReference>
<dbReference type="AlphaFoldDB" id="A0AAE3RDY1"/>
<dbReference type="Proteomes" id="UP001232063">
    <property type="component" value="Unassembled WGS sequence"/>
</dbReference>
<accession>A0AAE3RDY1</accession>
<dbReference type="Pfam" id="PF01609">
    <property type="entry name" value="DDE_Tnp_1"/>
    <property type="match status" value="1"/>
</dbReference>
<feature type="non-terminal residue" evidence="2">
    <location>
        <position position="1"/>
    </location>
</feature>
<organism evidence="2 3">
    <name type="scientific">Xanthocytophaga agilis</name>
    <dbReference type="NCBI Taxonomy" id="3048010"/>
    <lineage>
        <taxon>Bacteria</taxon>
        <taxon>Pseudomonadati</taxon>
        <taxon>Bacteroidota</taxon>
        <taxon>Cytophagia</taxon>
        <taxon>Cytophagales</taxon>
        <taxon>Rhodocytophagaceae</taxon>
        <taxon>Xanthocytophaga</taxon>
    </lineage>
</organism>
<dbReference type="GO" id="GO:0003677">
    <property type="term" value="F:DNA binding"/>
    <property type="evidence" value="ECO:0007669"/>
    <property type="project" value="InterPro"/>
</dbReference>
<name>A0AAE3RDY1_9BACT</name>
<proteinExistence type="predicted"/>
<dbReference type="EMBL" id="JASJOU010000055">
    <property type="protein sequence ID" value="MDJ1506965.1"/>
    <property type="molecule type" value="Genomic_DNA"/>
</dbReference>
<feature type="non-terminal residue" evidence="2">
    <location>
        <position position="216"/>
    </location>
</feature>
<protein>
    <submittedName>
        <fullName evidence="2">Transposase</fullName>
    </submittedName>
</protein>
<dbReference type="GO" id="GO:0006313">
    <property type="term" value="P:DNA transposition"/>
    <property type="evidence" value="ECO:0007669"/>
    <property type="project" value="InterPro"/>
</dbReference>
<gene>
    <name evidence="2" type="ORF">QNI22_40420</name>
</gene>
<comment type="caution">
    <text evidence="2">The sequence shown here is derived from an EMBL/GenBank/DDBJ whole genome shotgun (WGS) entry which is preliminary data.</text>
</comment>
<keyword evidence="3" id="KW-1185">Reference proteome</keyword>
<reference evidence="2" key="1">
    <citation type="submission" date="2023-05" db="EMBL/GenBank/DDBJ databases">
        <authorList>
            <person name="Zhang X."/>
        </authorList>
    </citation>
    <scope>NUCLEOTIDE SEQUENCE</scope>
    <source>
        <strain evidence="2">BD1B2-1</strain>
    </source>
</reference>
<evidence type="ECO:0000313" key="3">
    <source>
        <dbReference type="Proteomes" id="UP001232063"/>
    </source>
</evidence>
<dbReference type="GO" id="GO:0004803">
    <property type="term" value="F:transposase activity"/>
    <property type="evidence" value="ECO:0007669"/>
    <property type="project" value="InterPro"/>
</dbReference>
<evidence type="ECO:0000313" key="2">
    <source>
        <dbReference type="EMBL" id="MDJ1506965.1"/>
    </source>
</evidence>
<dbReference type="InterPro" id="IPR002559">
    <property type="entry name" value="Transposase_11"/>
</dbReference>
<dbReference type="InterPro" id="IPR012337">
    <property type="entry name" value="RNaseH-like_sf"/>
</dbReference>
<sequence length="216" mass="24384">LCKQSLNERFSAKSVTFLKKVVEELIEKQSDQYQLSTFSNFKHILIGDCTSFALPASLGSTYKGPGGIYPSSAIKLYCEYDFLSGSFSCLEDDGWARSDQTFNNASRVDKGDLILKDLGFYQVPFFRELHQKGAYFISRLRAGSSLYNQEKRMDLASLIKDNANDYSLQEYSVSIGNNKKERSDLGPVRLILEKVPTAVYQQKMKRTKTLCASKGK</sequence>
<feature type="domain" description="Transposase IS4-like" evidence="1">
    <location>
        <begin position="107"/>
        <end position="161"/>
    </location>
</feature>
<dbReference type="RefSeq" id="WP_314520321.1">
    <property type="nucleotide sequence ID" value="NZ_JASJOU010000055.1"/>
</dbReference>